<dbReference type="GO" id="GO:0007165">
    <property type="term" value="P:signal transduction"/>
    <property type="evidence" value="ECO:0007669"/>
    <property type="project" value="TreeGrafter"/>
</dbReference>
<dbReference type="InterPro" id="IPR036034">
    <property type="entry name" value="PDZ_sf"/>
</dbReference>
<dbReference type="SUPFAM" id="SSF50156">
    <property type="entry name" value="PDZ domain-like"/>
    <property type="match status" value="1"/>
</dbReference>
<gene>
    <name evidence="3" type="ORF">SAMN05421761_11143</name>
</gene>
<dbReference type="STRING" id="529505.SAMN05421761_11143"/>
<dbReference type="GO" id="GO:0008236">
    <property type="term" value="F:serine-type peptidase activity"/>
    <property type="evidence" value="ECO:0007669"/>
    <property type="project" value="InterPro"/>
</dbReference>
<evidence type="ECO:0000313" key="4">
    <source>
        <dbReference type="Proteomes" id="UP000186026"/>
    </source>
</evidence>
<organism evidence="3 4">
    <name type="scientific">Belliella pelovolcani</name>
    <dbReference type="NCBI Taxonomy" id="529505"/>
    <lineage>
        <taxon>Bacteria</taxon>
        <taxon>Pseudomonadati</taxon>
        <taxon>Bacteroidota</taxon>
        <taxon>Cytophagia</taxon>
        <taxon>Cytophagales</taxon>
        <taxon>Cyclobacteriaceae</taxon>
        <taxon>Belliella</taxon>
    </lineage>
</organism>
<dbReference type="Gene3D" id="3.90.226.10">
    <property type="entry name" value="2-enoyl-CoA Hydratase, Chain A, domain 1"/>
    <property type="match status" value="1"/>
</dbReference>
<dbReference type="Proteomes" id="UP000186026">
    <property type="component" value="Unassembled WGS sequence"/>
</dbReference>
<dbReference type="Gene3D" id="2.30.42.10">
    <property type="match status" value="1"/>
</dbReference>
<keyword evidence="3" id="KW-0378">Hydrolase</keyword>
<feature type="chain" id="PRO_5013020954" evidence="1">
    <location>
        <begin position="24"/>
        <end position="487"/>
    </location>
</feature>
<dbReference type="CDD" id="cd07561">
    <property type="entry name" value="Peptidase_S41_CPP_like"/>
    <property type="match status" value="1"/>
</dbReference>
<reference evidence="4" key="1">
    <citation type="submission" date="2017-01" db="EMBL/GenBank/DDBJ databases">
        <authorList>
            <person name="Varghese N."/>
            <person name="Submissions S."/>
        </authorList>
    </citation>
    <scope>NUCLEOTIDE SEQUENCE [LARGE SCALE GENOMIC DNA]</scope>
    <source>
        <strain evidence="4">DSM 46698</strain>
    </source>
</reference>
<dbReference type="InterPro" id="IPR041489">
    <property type="entry name" value="PDZ_6"/>
</dbReference>
<dbReference type="Pfam" id="PF18294">
    <property type="entry name" value="Pept_S41_N"/>
    <property type="match status" value="1"/>
</dbReference>
<feature type="signal peptide" evidence="1">
    <location>
        <begin position="1"/>
        <end position="23"/>
    </location>
</feature>
<dbReference type="RefSeq" id="WP_076501975.1">
    <property type="nucleotide sequence ID" value="NZ_FTOP01000011.1"/>
</dbReference>
<feature type="domain" description="PDZ" evidence="2">
    <location>
        <begin position="111"/>
        <end position="178"/>
    </location>
</feature>
<dbReference type="GO" id="GO:0004175">
    <property type="term" value="F:endopeptidase activity"/>
    <property type="evidence" value="ECO:0007669"/>
    <property type="project" value="TreeGrafter"/>
</dbReference>
<sequence length="487" mass="55133">MNTFKFYHRLILLLVLSSTLLFQSCKDEDDLQPTNDTQAPNPNIRINNWIKNVMDEVYYWLEDMRTPIANTSDPTAYFESFLFKPTDRFSAIYPNYQELVSGLSGVSTEAGYELTLLRESNDNENVVGLITYVKKNSPAANEGLRRGDLLTQINGTTMTLSNYQSVLRLRSSQHSVTIRRFDENSNMYGAPQSFNLNTIEIEENPNFLDTVFTIENHKIGYLVYHFFAPGVNSGENNQMDNRYDLQMDQIFAKFKSEGVNQLIVDFRYNGGGFVSSAVNLASLIAPNVDSEKIFSKTRYNSFLSQFSQFQNIQTKFRDKTENIGNQLEGGKVYILTSTRTASASELIINGLKPHMQVEIIGDRTTGKNVGSAALQDRDNPNNAYGLLPIISKSFNSLDQSDYGTGFEPNVRVREIDNLPFREFGDTRDPLLQTAISRITGQETTGARLRADERIFVGSSLDSKIRQGQLIEEKNISDAIQERIKMIQ</sequence>
<dbReference type="GO" id="GO:0030288">
    <property type="term" value="C:outer membrane-bounded periplasmic space"/>
    <property type="evidence" value="ECO:0007669"/>
    <property type="project" value="TreeGrafter"/>
</dbReference>
<dbReference type="InterPro" id="IPR001478">
    <property type="entry name" value="PDZ"/>
</dbReference>
<dbReference type="PANTHER" id="PTHR32060">
    <property type="entry name" value="TAIL-SPECIFIC PROTEASE"/>
    <property type="match status" value="1"/>
</dbReference>
<keyword evidence="3" id="KW-0645">Protease</keyword>
<dbReference type="OrthoDB" id="7168509at2"/>
<dbReference type="GO" id="GO:0006508">
    <property type="term" value="P:proteolysis"/>
    <property type="evidence" value="ECO:0007669"/>
    <property type="project" value="UniProtKB-KW"/>
</dbReference>
<evidence type="ECO:0000313" key="3">
    <source>
        <dbReference type="EMBL" id="SIT00314.1"/>
    </source>
</evidence>
<dbReference type="SMART" id="SM00245">
    <property type="entry name" value="TSPc"/>
    <property type="match status" value="1"/>
</dbReference>
<protein>
    <submittedName>
        <fullName evidence="3">C-terminal processing protease CtpA/Prc, contains a PDZ domain</fullName>
    </submittedName>
</protein>
<dbReference type="Gene3D" id="3.30.750.170">
    <property type="match status" value="1"/>
</dbReference>
<dbReference type="PANTHER" id="PTHR32060:SF30">
    <property type="entry name" value="CARBOXY-TERMINAL PROCESSING PROTEASE CTPA"/>
    <property type="match status" value="1"/>
</dbReference>
<dbReference type="Pfam" id="PF03572">
    <property type="entry name" value="Peptidase_S41"/>
    <property type="match status" value="1"/>
</dbReference>
<evidence type="ECO:0000259" key="2">
    <source>
        <dbReference type="PROSITE" id="PS50106"/>
    </source>
</evidence>
<dbReference type="InterPro" id="IPR041613">
    <property type="entry name" value="Pept_S41_N"/>
</dbReference>
<evidence type="ECO:0000256" key="1">
    <source>
        <dbReference type="SAM" id="SignalP"/>
    </source>
</evidence>
<keyword evidence="1" id="KW-0732">Signal</keyword>
<keyword evidence="4" id="KW-1185">Reference proteome</keyword>
<dbReference type="SMART" id="SM00228">
    <property type="entry name" value="PDZ"/>
    <property type="match status" value="1"/>
</dbReference>
<dbReference type="PROSITE" id="PS51257">
    <property type="entry name" value="PROKAR_LIPOPROTEIN"/>
    <property type="match status" value="1"/>
</dbReference>
<dbReference type="PROSITE" id="PS50106">
    <property type="entry name" value="PDZ"/>
    <property type="match status" value="1"/>
</dbReference>
<proteinExistence type="predicted"/>
<accession>A0A1N7NPS5</accession>
<dbReference type="Pfam" id="PF17820">
    <property type="entry name" value="PDZ_6"/>
    <property type="match status" value="1"/>
</dbReference>
<dbReference type="SUPFAM" id="SSF52096">
    <property type="entry name" value="ClpP/crotonase"/>
    <property type="match status" value="1"/>
</dbReference>
<dbReference type="AlphaFoldDB" id="A0A1N7NPS5"/>
<dbReference type="InterPro" id="IPR005151">
    <property type="entry name" value="Tail-specific_protease"/>
</dbReference>
<dbReference type="EMBL" id="FTOP01000011">
    <property type="protein sequence ID" value="SIT00314.1"/>
    <property type="molecule type" value="Genomic_DNA"/>
</dbReference>
<name>A0A1N7NPS5_9BACT</name>
<dbReference type="InterPro" id="IPR029045">
    <property type="entry name" value="ClpP/crotonase-like_dom_sf"/>
</dbReference>